<keyword evidence="3" id="KW-0964">Secreted</keyword>
<name>A0ABQ9EKA6_TEGGR</name>
<dbReference type="SUPFAM" id="SSF49723">
    <property type="entry name" value="Lipase/lipooxygenase domain (PLAT/LH2 domain)"/>
    <property type="match status" value="1"/>
</dbReference>
<proteinExistence type="inferred from homology"/>
<feature type="non-terminal residue" evidence="7">
    <location>
        <position position="399"/>
    </location>
</feature>
<dbReference type="PRINTS" id="PR00821">
    <property type="entry name" value="TAGLIPASE"/>
</dbReference>
<protein>
    <recommendedName>
        <fullName evidence="6">Lipase domain-containing protein</fullName>
    </recommendedName>
</protein>
<keyword evidence="8" id="KW-1185">Reference proteome</keyword>
<dbReference type="InterPro" id="IPR013818">
    <property type="entry name" value="Lipase"/>
</dbReference>
<dbReference type="CDD" id="cd00707">
    <property type="entry name" value="Pancreat_lipase_like"/>
    <property type="match status" value="1"/>
</dbReference>
<evidence type="ECO:0000256" key="3">
    <source>
        <dbReference type="ARBA" id="ARBA00022525"/>
    </source>
</evidence>
<keyword evidence="4" id="KW-1015">Disulfide bond</keyword>
<sequence length="399" mass="43268">MPDSPEQIQTDFLLYTRLNPATEQHLSYDDSVTLNTSNFDSSKMTRFIIHGFTHNGHRQWLANLVAALLKKEDSNVIVVDWGHGAGIPYGQATANTRVVGAEIAVLIQSMISQGASASNMHLIGHSLGAHIAGYAGERVAHIGRITGLDPADPYFQGTDTRVRLDPSDADFVDVIHTDGSSITSLGMGAIQAMGHVDFYPNGGKDQPGCDAGAVNKLTDTVWTAVTHLDYYAAEGAVACSHERSYAYFTESVNSECPFRAYPCTSADEFHSGNCLRCHGDDCSEMGFNADKFKTAQGSHYLETQGSAPYCDYHFQINITGNNNMGGKLLLAVQGTKGHSGEIKLMTDNEHHTTGHSISKFFKLTKDIGDVTSIALQYEKESGLLAGFIYPDNFELLGVQ</sequence>
<dbReference type="Gene3D" id="2.60.60.20">
    <property type="entry name" value="PLAT/LH2 domain"/>
    <property type="match status" value="1"/>
</dbReference>
<dbReference type="SUPFAM" id="SSF53474">
    <property type="entry name" value="alpha/beta-Hydrolases"/>
    <property type="match status" value="1"/>
</dbReference>
<evidence type="ECO:0000259" key="6">
    <source>
        <dbReference type="Pfam" id="PF00151"/>
    </source>
</evidence>
<comment type="subcellular location">
    <subcellularLocation>
        <location evidence="1">Secreted</location>
    </subcellularLocation>
</comment>
<dbReference type="PRINTS" id="PR00823">
    <property type="entry name" value="PANCLIPASE"/>
</dbReference>
<evidence type="ECO:0000313" key="7">
    <source>
        <dbReference type="EMBL" id="KAJ8305692.1"/>
    </source>
</evidence>
<evidence type="ECO:0000256" key="5">
    <source>
        <dbReference type="RuleBase" id="RU004262"/>
    </source>
</evidence>
<feature type="domain" description="Lipase" evidence="6">
    <location>
        <begin position="3"/>
        <end position="309"/>
    </location>
</feature>
<evidence type="ECO:0000256" key="2">
    <source>
        <dbReference type="ARBA" id="ARBA00010701"/>
    </source>
</evidence>
<dbReference type="InterPro" id="IPR029058">
    <property type="entry name" value="AB_hydrolase_fold"/>
</dbReference>
<dbReference type="PANTHER" id="PTHR11610:SF181">
    <property type="entry name" value="INACTIVE PANCREATIC LIPASE-RELATED PROTEIN 1-LIKE"/>
    <property type="match status" value="1"/>
</dbReference>
<dbReference type="InterPro" id="IPR002331">
    <property type="entry name" value="Lipase_panc"/>
</dbReference>
<dbReference type="Gene3D" id="3.40.50.1820">
    <property type="entry name" value="alpha/beta hydrolase"/>
    <property type="match status" value="1"/>
</dbReference>
<dbReference type="EMBL" id="JARBDR010000813">
    <property type="protein sequence ID" value="KAJ8305692.1"/>
    <property type="molecule type" value="Genomic_DNA"/>
</dbReference>
<comment type="similarity">
    <text evidence="2 5">Belongs to the AB hydrolase superfamily. Lipase family.</text>
</comment>
<dbReference type="Pfam" id="PF00151">
    <property type="entry name" value="Lipase"/>
    <property type="match status" value="1"/>
</dbReference>
<dbReference type="InterPro" id="IPR000734">
    <property type="entry name" value="TAG_lipase"/>
</dbReference>
<dbReference type="PANTHER" id="PTHR11610">
    <property type="entry name" value="LIPASE"/>
    <property type="match status" value="1"/>
</dbReference>
<evidence type="ECO:0000256" key="4">
    <source>
        <dbReference type="ARBA" id="ARBA00023157"/>
    </source>
</evidence>
<evidence type="ECO:0000256" key="1">
    <source>
        <dbReference type="ARBA" id="ARBA00004613"/>
    </source>
</evidence>
<gene>
    <name evidence="7" type="ORF">KUTeg_016237</name>
</gene>
<reference evidence="7 8" key="1">
    <citation type="submission" date="2022-12" db="EMBL/GenBank/DDBJ databases">
        <title>Chromosome-level genome of Tegillarca granosa.</title>
        <authorList>
            <person name="Kim J."/>
        </authorList>
    </citation>
    <scope>NUCLEOTIDE SEQUENCE [LARGE SCALE GENOMIC DNA]</scope>
    <source>
        <strain evidence="7">Teg-2019</strain>
        <tissue evidence="7">Adductor muscle</tissue>
    </source>
</reference>
<evidence type="ECO:0000313" key="8">
    <source>
        <dbReference type="Proteomes" id="UP001217089"/>
    </source>
</evidence>
<dbReference type="Proteomes" id="UP001217089">
    <property type="component" value="Unassembled WGS sequence"/>
</dbReference>
<accession>A0ABQ9EKA6</accession>
<dbReference type="InterPro" id="IPR036392">
    <property type="entry name" value="PLAT/LH2_dom_sf"/>
</dbReference>
<organism evidence="7 8">
    <name type="scientific">Tegillarca granosa</name>
    <name type="common">Malaysian cockle</name>
    <name type="synonym">Anadara granosa</name>
    <dbReference type="NCBI Taxonomy" id="220873"/>
    <lineage>
        <taxon>Eukaryota</taxon>
        <taxon>Metazoa</taxon>
        <taxon>Spiralia</taxon>
        <taxon>Lophotrochozoa</taxon>
        <taxon>Mollusca</taxon>
        <taxon>Bivalvia</taxon>
        <taxon>Autobranchia</taxon>
        <taxon>Pteriomorphia</taxon>
        <taxon>Arcoida</taxon>
        <taxon>Arcoidea</taxon>
        <taxon>Arcidae</taxon>
        <taxon>Tegillarca</taxon>
    </lineage>
</organism>
<dbReference type="InterPro" id="IPR033906">
    <property type="entry name" value="Lipase_N"/>
</dbReference>
<comment type="caution">
    <text evidence="7">The sequence shown here is derived from an EMBL/GenBank/DDBJ whole genome shotgun (WGS) entry which is preliminary data.</text>
</comment>